<comment type="caution">
    <text evidence="1">The sequence shown here is derived from an EMBL/GenBank/DDBJ whole genome shotgun (WGS) entry which is preliminary data.</text>
</comment>
<keyword evidence="2" id="KW-1185">Reference proteome</keyword>
<name>A0ACB9SFX1_9MYRT</name>
<protein>
    <submittedName>
        <fullName evidence="1">Uncharacterized protein</fullName>
    </submittedName>
</protein>
<organism evidence="1 2">
    <name type="scientific">Melastoma candidum</name>
    <dbReference type="NCBI Taxonomy" id="119954"/>
    <lineage>
        <taxon>Eukaryota</taxon>
        <taxon>Viridiplantae</taxon>
        <taxon>Streptophyta</taxon>
        <taxon>Embryophyta</taxon>
        <taxon>Tracheophyta</taxon>
        <taxon>Spermatophyta</taxon>
        <taxon>Magnoliopsida</taxon>
        <taxon>eudicotyledons</taxon>
        <taxon>Gunneridae</taxon>
        <taxon>Pentapetalae</taxon>
        <taxon>rosids</taxon>
        <taxon>malvids</taxon>
        <taxon>Myrtales</taxon>
        <taxon>Melastomataceae</taxon>
        <taxon>Melastomatoideae</taxon>
        <taxon>Melastomateae</taxon>
        <taxon>Melastoma</taxon>
    </lineage>
</organism>
<reference evidence="2" key="1">
    <citation type="journal article" date="2023" name="Front. Plant Sci.">
        <title>Chromosomal-level genome assembly of Melastoma candidum provides insights into trichome evolution.</title>
        <authorList>
            <person name="Zhong Y."/>
            <person name="Wu W."/>
            <person name="Sun C."/>
            <person name="Zou P."/>
            <person name="Liu Y."/>
            <person name="Dai S."/>
            <person name="Zhou R."/>
        </authorList>
    </citation>
    <scope>NUCLEOTIDE SEQUENCE [LARGE SCALE GENOMIC DNA]</scope>
</reference>
<dbReference type="Proteomes" id="UP001057402">
    <property type="component" value="Chromosome 1"/>
</dbReference>
<gene>
    <name evidence="1" type="ORF">MLD38_002302</name>
</gene>
<evidence type="ECO:0000313" key="1">
    <source>
        <dbReference type="EMBL" id="KAI4390162.1"/>
    </source>
</evidence>
<sequence length="246" mass="27568">MYPMKIERELVHPAHPNHRLRLEYSETPFDCDGCREAGIGLKYRCTQCSYNLHKACGSAPRTVSHPFYRRCEFDLHHAPYDSNPRVCDACGGDIHGFSYHCRCRDLDLHPCCLNLPQVLNDGSEDALFLSPKLTGSICCYCGGREGFGWGYRSRSKEYSLHVSCVKKMLVERWLASYFKVDDKRVRELHTKIPRLNSGVGKMVTNNRNGLGKYGEIAGGVLRLVVSAVLGDPTSIIAGVIRGLVSL</sequence>
<evidence type="ECO:0000313" key="2">
    <source>
        <dbReference type="Proteomes" id="UP001057402"/>
    </source>
</evidence>
<proteinExistence type="predicted"/>
<dbReference type="EMBL" id="CM042880">
    <property type="protein sequence ID" value="KAI4390162.1"/>
    <property type="molecule type" value="Genomic_DNA"/>
</dbReference>
<accession>A0ACB9SFX1</accession>